<evidence type="ECO:0000313" key="3">
    <source>
        <dbReference type="Proteomes" id="UP000262073"/>
    </source>
</evidence>
<dbReference type="InterPro" id="IPR036412">
    <property type="entry name" value="HAD-like_sf"/>
</dbReference>
<organism evidence="2 3">
    <name type="scientific">Salinimonas sediminis</name>
    <dbReference type="NCBI Taxonomy" id="2303538"/>
    <lineage>
        <taxon>Bacteria</taxon>
        <taxon>Pseudomonadati</taxon>
        <taxon>Pseudomonadota</taxon>
        <taxon>Gammaproteobacteria</taxon>
        <taxon>Alteromonadales</taxon>
        <taxon>Alteromonadaceae</taxon>
        <taxon>Alteromonas/Salinimonas group</taxon>
        <taxon>Salinimonas</taxon>
    </lineage>
</organism>
<proteinExistence type="inferred from homology"/>
<dbReference type="SUPFAM" id="SSF56784">
    <property type="entry name" value="HAD-like"/>
    <property type="match status" value="1"/>
</dbReference>
<dbReference type="InterPro" id="IPR051806">
    <property type="entry name" value="HAD-like_SPP"/>
</dbReference>
<dbReference type="PRINTS" id="PR00413">
    <property type="entry name" value="HADHALOGNASE"/>
</dbReference>
<dbReference type="RefSeq" id="WP_108566682.1">
    <property type="nucleotide sequence ID" value="NZ_CP031769.1"/>
</dbReference>
<dbReference type="PANTHER" id="PTHR43481:SF4">
    <property type="entry name" value="GLYCEROL-1-PHOSPHATE PHOSPHOHYDROLASE 1-RELATED"/>
    <property type="match status" value="1"/>
</dbReference>
<dbReference type="SFLD" id="SFLDG01135">
    <property type="entry name" value="C1.5.6:_HAD__Beta-PGM__Phospha"/>
    <property type="match status" value="1"/>
</dbReference>
<dbReference type="NCBIfam" id="TIGR02009">
    <property type="entry name" value="PGMB-YQAB-SF"/>
    <property type="match status" value="1"/>
</dbReference>
<accession>A0A346NRH8</accession>
<dbReference type="InterPro" id="IPR010976">
    <property type="entry name" value="B-phosphoglucomutase_hydrolase"/>
</dbReference>
<dbReference type="InterPro" id="IPR006439">
    <property type="entry name" value="HAD-SF_hydro_IA"/>
</dbReference>
<reference evidence="2 3" key="1">
    <citation type="submission" date="2018-08" db="EMBL/GenBank/DDBJ databases">
        <title>Salinimonas sediminis sp. nov., a piezophilic bacterium isolated from a deep-sea sediment sample from the New Britain Trench.</title>
        <authorList>
            <person name="Cao J."/>
        </authorList>
    </citation>
    <scope>NUCLEOTIDE SEQUENCE [LARGE SCALE GENOMIC DNA]</scope>
    <source>
        <strain evidence="2 3">N102</strain>
    </source>
</reference>
<dbReference type="NCBIfam" id="TIGR01509">
    <property type="entry name" value="HAD-SF-IA-v3"/>
    <property type="match status" value="1"/>
</dbReference>
<dbReference type="Gene3D" id="1.10.150.240">
    <property type="entry name" value="Putative phosphatase, domain 2"/>
    <property type="match status" value="1"/>
</dbReference>
<dbReference type="GO" id="GO:0050308">
    <property type="term" value="F:sugar-phosphatase activity"/>
    <property type="evidence" value="ECO:0007669"/>
    <property type="project" value="TreeGrafter"/>
</dbReference>
<dbReference type="Proteomes" id="UP000262073">
    <property type="component" value="Chromosome"/>
</dbReference>
<protein>
    <submittedName>
        <fullName evidence="2">Beta-phosphoglucomutase family hydrolase</fullName>
    </submittedName>
</protein>
<dbReference type="OrthoDB" id="9800058at2"/>
<comment type="similarity">
    <text evidence="1">Belongs to the HAD-like hydrolase superfamily. CbbY/CbbZ/Gph/YieH family.</text>
</comment>
<dbReference type="KEGG" id="salm:D0Y50_18325"/>
<dbReference type="InterPro" id="IPR041492">
    <property type="entry name" value="HAD_2"/>
</dbReference>
<dbReference type="InterPro" id="IPR023214">
    <property type="entry name" value="HAD_sf"/>
</dbReference>
<gene>
    <name evidence="2" type="ORF">D0Y50_18325</name>
</gene>
<evidence type="ECO:0000256" key="1">
    <source>
        <dbReference type="ARBA" id="ARBA00006171"/>
    </source>
</evidence>
<evidence type="ECO:0000313" key="2">
    <source>
        <dbReference type="EMBL" id="AXR08135.1"/>
    </source>
</evidence>
<dbReference type="Pfam" id="PF13419">
    <property type="entry name" value="HAD_2"/>
    <property type="match status" value="1"/>
</dbReference>
<dbReference type="SFLD" id="SFLDG01129">
    <property type="entry name" value="C1.5:_HAD__Beta-PGM__Phosphata"/>
    <property type="match status" value="1"/>
</dbReference>
<dbReference type="AlphaFoldDB" id="A0A346NRH8"/>
<name>A0A346NRH8_9ALTE</name>
<dbReference type="InterPro" id="IPR023198">
    <property type="entry name" value="PGP-like_dom2"/>
</dbReference>
<dbReference type="EMBL" id="CP031769">
    <property type="protein sequence ID" value="AXR08135.1"/>
    <property type="molecule type" value="Genomic_DNA"/>
</dbReference>
<dbReference type="Gene3D" id="3.40.50.1000">
    <property type="entry name" value="HAD superfamily/HAD-like"/>
    <property type="match status" value="1"/>
</dbReference>
<sequence>MKVDLSAYEGIVFDMDGTLIDSMGSHMQAWEKTCEAYGYPFDLTFMYELGGVPSAGTARILNDKHQRDHDPDEVAAHKRDVWWELDHSPTLIEDTIAVFNHYRPSMKIGVGTGADRSQAEKLLGQHGLLERIDALVTSSDVTDGKPHPETFLTVAEKIGVPANKCVVFEDTEIGLQAAQRAGMDCILVRAGKIQLPTG</sequence>
<dbReference type="PANTHER" id="PTHR43481">
    <property type="entry name" value="FRUCTOSE-1-PHOSPHATE PHOSPHATASE"/>
    <property type="match status" value="1"/>
</dbReference>
<dbReference type="CDD" id="cd07505">
    <property type="entry name" value="HAD_BPGM-like"/>
    <property type="match status" value="1"/>
</dbReference>
<keyword evidence="3" id="KW-1185">Reference proteome</keyword>
<dbReference type="SFLD" id="SFLDS00003">
    <property type="entry name" value="Haloacid_Dehalogenase"/>
    <property type="match status" value="1"/>
</dbReference>
<keyword evidence="2" id="KW-0378">Hydrolase</keyword>